<dbReference type="EMBL" id="VNIQ01000006">
    <property type="protein sequence ID" value="TYQ02349.1"/>
    <property type="molecule type" value="Genomic_DNA"/>
</dbReference>
<reference evidence="6" key="1">
    <citation type="submission" date="2019-07" db="EMBL/GenBank/DDBJ databases">
        <title>Genomic Encyclopedia of Type Strains, Phase IV (KMG-IV): sequencing the most valuable type-strain genomes for metagenomic binning, comparative biology and taxonomic classification.</title>
        <authorList>
            <person name="Goeker M."/>
        </authorList>
    </citation>
    <scope>NUCLEOTIDE SEQUENCE</scope>
    <source>
        <strain evidence="6">DSM 44596</strain>
    </source>
</reference>
<dbReference type="PANTHER" id="PTHR39087">
    <property type="entry name" value="UPF0104 MEMBRANE PROTEIN MJ1595"/>
    <property type="match status" value="1"/>
</dbReference>
<dbReference type="PANTHER" id="PTHR39087:SF2">
    <property type="entry name" value="UPF0104 MEMBRANE PROTEIN MJ1595"/>
    <property type="match status" value="1"/>
</dbReference>
<evidence type="ECO:0000256" key="4">
    <source>
        <dbReference type="ARBA" id="ARBA00022989"/>
    </source>
</evidence>
<comment type="subcellular location">
    <subcellularLocation>
        <location evidence="1">Cell membrane</location>
        <topology evidence="1">Multi-pass membrane protein</topology>
    </subcellularLocation>
</comment>
<dbReference type="AlphaFoldDB" id="A0A652YLY8"/>
<evidence type="ECO:0000256" key="5">
    <source>
        <dbReference type="ARBA" id="ARBA00023136"/>
    </source>
</evidence>
<name>A0A652YLY8_NOCGL</name>
<proteinExistence type="predicted"/>
<keyword evidence="2" id="KW-1003">Cell membrane</keyword>
<gene>
    <name evidence="6" type="ORF">FNL38_106168</name>
</gene>
<evidence type="ECO:0000256" key="1">
    <source>
        <dbReference type="ARBA" id="ARBA00004651"/>
    </source>
</evidence>
<organism evidence="6">
    <name type="scientific">Nocardia globerula</name>
    <dbReference type="NCBI Taxonomy" id="1818"/>
    <lineage>
        <taxon>Bacteria</taxon>
        <taxon>Bacillati</taxon>
        <taxon>Actinomycetota</taxon>
        <taxon>Actinomycetes</taxon>
        <taxon>Mycobacteriales</taxon>
        <taxon>Nocardiaceae</taxon>
        <taxon>Nocardia</taxon>
    </lineage>
</organism>
<sequence>MALPGKTPWRLRRPPPSVAEPGRVRGRFWWLKYVLGLALITLLVVEGTLLWPKLNESWQALTEIHWGWVAACIAAQAVSLSGYASVQQRLLNAAGVVAGHLKNLSVIYASTAMALTLPAGQVFSTAFTYKQTRKWGATPIVASWQLAMCGVIAAATLALLGATGALAFGTKVSPVTLTISIICVALLFVGLRYIAQNPGSLERLGHWVLARYNSFRGNHPDRGVSRWSEILTQLDSVELGRTDTVIAFGWSAIHRVADVACLGFACWAVGAHPSFAGLLIAFTAAKAVGSIPLMPGGLGYVDTALITALTIAGATGAQALAAVFVYRMVSLVLVALVGWVVFLISFRATHRDDADMTIDFERGEQPGV</sequence>
<evidence type="ECO:0000256" key="2">
    <source>
        <dbReference type="ARBA" id="ARBA00022475"/>
    </source>
</evidence>
<dbReference type="InterPro" id="IPR022791">
    <property type="entry name" value="L-PG_synthase/AglD"/>
</dbReference>
<keyword evidence="4" id="KW-1133">Transmembrane helix</keyword>
<dbReference type="GO" id="GO:0005886">
    <property type="term" value="C:plasma membrane"/>
    <property type="evidence" value="ECO:0007669"/>
    <property type="project" value="UniProtKB-SubCell"/>
</dbReference>
<comment type="caution">
    <text evidence="6">The sequence shown here is derived from an EMBL/GenBank/DDBJ whole genome shotgun (WGS) entry which is preliminary data.</text>
</comment>
<evidence type="ECO:0000256" key="3">
    <source>
        <dbReference type="ARBA" id="ARBA00022692"/>
    </source>
</evidence>
<keyword evidence="5" id="KW-0472">Membrane</keyword>
<protein>
    <recommendedName>
        <fullName evidence="7">Lysylphosphatidylglycerol synthase-like protein</fullName>
    </recommendedName>
</protein>
<evidence type="ECO:0000313" key="6">
    <source>
        <dbReference type="EMBL" id="TYQ02349.1"/>
    </source>
</evidence>
<evidence type="ECO:0008006" key="7">
    <source>
        <dbReference type="Google" id="ProtNLM"/>
    </source>
</evidence>
<dbReference type="Pfam" id="PF03706">
    <property type="entry name" value="LPG_synthase_TM"/>
    <property type="match status" value="1"/>
</dbReference>
<keyword evidence="3" id="KW-0812">Transmembrane</keyword>
<accession>A0A652YLY8</accession>
<dbReference type="NCBIfam" id="TIGR00374">
    <property type="entry name" value="flippase-like domain"/>
    <property type="match status" value="1"/>
</dbReference>